<protein>
    <recommendedName>
        <fullName evidence="1">NYN domain-containing protein</fullName>
    </recommendedName>
</protein>
<comment type="caution">
    <text evidence="2">The sequence shown here is derived from an EMBL/GenBank/DDBJ whole genome shotgun (WGS) entry which is preliminary data.</text>
</comment>
<dbReference type="GO" id="GO:0004540">
    <property type="term" value="F:RNA nuclease activity"/>
    <property type="evidence" value="ECO:0007669"/>
    <property type="project" value="InterPro"/>
</dbReference>
<reference evidence="2" key="1">
    <citation type="submission" date="2019-07" db="EMBL/GenBank/DDBJ databases">
        <authorList>
            <person name="Dittberner H."/>
        </authorList>
    </citation>
    <scope>NUCLEOTIDE SEQUENCE [LARGE SCALE GENOMIC DNA]</scope>
</reference>
<dbReference type="InterPro" id="IPR024768">
    <property type="entry name" value="Marf1"/>
</dbReference>
<dbReference type="GO" id="GO:0005777">
    <property type="term" value="C:peroxisome"/>
    <property type="evidence" value="ECO:0007669"/>
    <property type="project" value="InterPro"/>
</dbReference>
<accession>A0A565AMS3</accession>
<dbReference type="AlphaFoldDB" id="A0A565AMS3"/>
<evidence type="ECO:0000313" key="3">
    <source>
        <dbReference type="Proteomes" id="UP000489600"/>
    </source>
</evidence>
<feature type="domain" description="NYN" evidence="1">
    <location>
        <begin position="214"/>
        <end position="317"/>
    </location>
</feature>
<dbReference type="PANTHER" id="PTHR14379:SF19">
    <property type="entry name" value="ENDONUCLEASE OR GLYCOSYL HYDROLASE-RELATED"/>
    <property type="match status" value="1"/>
</dbReference>
<dbReference type="InterPro" id="IPR021139">
    <property type="entry name" value="NYN"/>
</dbReference>
<dbReference type="Pfam" id="PF01936">
    <property type="entry name" value="NYN"/>
    <property type="match status" value="1"/>
</dbReference>
<dbReference type="PANTHER" id="PTHR14379">
    <property type="entry name" value="LIMKAIN B LKAP"/>
    <property type="match status" value="1"/>
</dbReference>
<dbReference type="Proteomes" id="UP000489600">
    <property type="component" value="Unassembled WGS sequence"/>
</dbReference>
<name>A0A565AMS3_9BRAS</name>
<evidence type="ECO:0000313" key="2">
    <source>
        <dbReference type="EMBL" id="VVA90735.1"/>
    </source>
</evidence>
<dbReference type="CDD" id="cd10910">
    <property type="entry name" value="PIN_limkain_b1_N_like"/>
    <property type="match status" value="2"/>
</dbReference>
<dbReference type="OrthoDB" id="1098388at2759"/>
<dbReference type="GO" id="GO:0010468">
    <property type="term" value="P:regulation of gene expression"/>
    <property type="evidence" value="ECO:0007669"/>
    <property type="project" value="InterPro"/>
</dbReference>
<dbReference type="EMBL" id="CABITT030000001">
    <property type="protein sequence ID" value="VVA90735.1"/>
    <property type="molecule type" value="Genomic_DNA"/>
</dbReference>
<evidence type="ECO:0000259" key="1">
    <source>
        <dbReference type="Pfam" id="PF01936"/>
    </source>
</evidence>
<keyword evidence="3" id="KW-1185">Reference proteome</keyword>
<gene>
    <name evidence="2" type="ORF">ANE_LOCUS1180</name>
</gene>
<proteinExistence type="predicted"/>
<sequence length="395" mass="43663">MKMASPDEADAVTGVLWNLNECPVPRDVDARMVGPCIKRFVESYGYMGPLTITAIGVLTDFPDSILRGLYSGGINLSHFPAGYMKISNHITLFTEMNPPRANIIWISDPDPGLATTSFSPSHHIRSRNGFWKPHHQILRRKQKQLILPTGSALYATVILLPKMLDWLNTPECFYAPPSPLNSRSRSRSPLKDVSFMSLSLPPTEPPEIDHQAVTCVFWDINKCPVPRDVDARLVCPSIKRFLETSGYSGPVTINAVGVLTDVPIDILRGVCSSGIALVNVPHGSTDILVLRSEFTKNNPPPANFVIISDQDSYFQPLPRYGQFLLPSLPTDVGELDDGKCSETGECSCHVCSGGYPGLSFQSFDNFATHLSSRAHQRKMLDWVPRSVRVSRQLTT</sequence>
<organism evidence="2 3">
    <name type="scientific">Arabis nemorensis</name>
    <dbReference type="NCBI Taxonomy" id="586526"/>
    <lineage>
        <taxon>Eukaryota</taxon>
        <taxon>Viridiplantae</taxon>
        <taxon>Streptophyta</taxon>
        <taxon>Embryophyta</taxon>
        <taxon>Tracheophyta</taxon>
        <taxon>Spermatophyta</taxon>
        <taxon>Magnoliopsida</taxon>
        <taxon>eudicotyledons</taxon>
        <taxon>Gunneridae</taxon>
        <taxon>Pentapetalae</taxon>
        <taxon>rosids</taxon>
        <taxon>malvids</taxon>
        <taxon>Brassicales</taxon>
        <taxon>Brassicaceae</taxon>
        <taxon>Arabideae</taxon>
        <taxon>Arabis</taxon>
    </lineage>
</organism>